<dbReference type="PANTHER" id="PTHR12110:SF21">
    <property type="entry name" value="XYLOSE ISOMERASE-LIKE TIM BARREL DOMAIN-CONTAINING PROTEIN"/>
    <property type="match status" value="1"/>
</dbReference>
<dbReference type="InterPro" id="IPR036237">
    <property type="entry name" value="Xyl_isomerase-like_sf"/>
</dbReference>
<keyword evidence="2" id="KW-0413">Isomerase</keyword>
<dbReference type="EMBL" id="CYXO01000001">
    <property type="protein sequence ID" value="CUM69704.1"/>
    <property type="molecule type" value="Genomic_DNA"/>
</dbReference>
<dbReference type="Gene3D" id="3.20.20.150">
    <property type="entry name" value="Divalent-metal-dependent TIM barrel enzymes"/>
    <property type="match status" value="1"/>
</dbReference>
<sequence length="206" mass="23179">MEIAALNCSGNQLCPGEMGELHTKTIYDTATLAGKLGVKKLVMMSGLPAGAPGDKTPNWFTSTVSWPDYMVESVRYQWEDVAIPWWKAFVEHCKKNGVEQIAIEEFPCQLVHNPETLWKLRNAVDQMIGMNMDPSHLMVMGADPIAGLRNLEGAIYHIHGKSGFFLFSLVHLLYKIITNHSSIAISRSESLQHEYLHSQEQPLHYL</sequence>
<name>A0A173QVM0_9FIRM</name>
<feature type="domain" description="Xylose isomerase-like TIM barrel" evidence="1">
    <location>
        <begin position="22"/>
        <end position="162"/>
    </location>
</feature>
<dbReference type="AlphaFoldDB" id="A0A173QVM0"/>
<dbReference type="GO" id="GO:0016853">
    <property type="term" value="F:isomerase activity"/>
    <property type="evidence" value="ECO:0007669"/>
    <property type="project" value="UniProtKB-KW"/>
</dbReference>
<dbReference type="InterPro" id="IPR050312">
    <property type="entry name" value="IolE/XylAMocC-like"/>
</dbReference>
<dbReference type="PANTHER" id="PTHR12110">
    <property type="entry name" value="HYDROXYPYRUVATE ISOMERASE"/>
    <property type="match status" value="1"/>
</dbReference>
<dbReference type="InterPro" id="IPR013022">
    <property type="entry name" value="Xyl_isomerase-like_TIM-brl"/>
</dbReference>
<proteinExistence type="predicted"/>
<dbReference type="SUPFAM" id="SSF51658">
    <property type="entry name" value="Xylose isomerase-like"/>
    <property type="match status" value="1"/>
</dbReference>
<reference evidence="2 3" key="1">
    <citation type="submission" date="2015-09" db="EMBL/GenBank/DDBJ databases">
        <authorList>
            <consortium name="Pathogen Informatics"/>
        </authorList>
    </citation>
    <scope>NUCLEOTIDE SEQUENCE [LARGE SCALE GENOMIC DNA]</scope>
    <source>
        <strain evidence="2 3">2789STDY5834961</strain>
    </source>
</reference>
<accession>A0A173QVM0</accession>
<gene>
    <name evidence="2" type="ORF">ERS852573_00092</name>
</gene>
<evidence type="ECO:0000259" key="1">
    <source>
        <dbReference type="Pfam" id="PF01261"/>
    </source>
</evidence>
<dbReference type="Pfam" id="PF01261">
    <property type="entry name" value="AP_endonuc_2"/>
    <property type="match status" value="1"/>
</dbReference>
<dbReference type="Proteomes" id="UP000095597">
    <property type="component" value="Unassembled WGS sequence"/>
</dbReference>
<protein>
    <submittedName>
        <fullName evidence="2">Xylose isomerase-like TIM barrel</fullName>
    </submittedName>
</protein>
<evidence type="ECO:0000313" key="2">
    <source>
        <dbReference type="EMBL" id="CUM69704.1"/>
    </source>
</evidence>
<evidence type="ECO:0000313" key="3">
    <source>
        <dbReference type="Proteomes" id="UP000095597"/>
    </source>
</evidence>
<organism evidence="2 3">
    <name type="scientific">Dorea longicatena</name>
    <dbReference type="NCBI Taxonomy" id="88431"/>
    <lineage>
        <taxon>Bacteria</taxon>
        <taxon>Bacillati</taxon>
        <taxon>Bacillota</taxon>
        <taxon>Clostridia</taxon>
        <taxon>Lachnospirales</taxon>
        <taxon>Lachnospiraceae</taxon>
        <taxon>Dorea</taxon>
    </lineage>
</organism>